<protein>
    <submittedName>
        <fullName evidence="1">Uncharacterized protein</fullName>
    </submittedName>
</protein>
<dbReference type="RefSeq" id="WP_146143607.1">
    <property type="nucleotide sequence ID" value="NZ_NWTX01000012.1"/>
</dbReference>
<evidence type="ECO:0000313" key="2">
    <source>
        <dbReference type="Proteomes" id="UP000326060"/>
    </source>
</evidence>
<dbReference type="AlphaFoldDB" id="A0A5M9ZA93"/>
<sequence length="107" mass="11354">MDGIFKRIIAGGVSSVVCLGVMGVGAMTANAKELPCDFRCYTEINVSDSQDYSLAISTSRHTVRVYARAIQDGLASYVEAGPGGRAIAEKWGSPYNYNDDAKAGRLG</sequence>
<comment type="caution">
    <text evidence="1">The sequence shown here is derived from an EMBL/GenBank/DDBJ whole genome shotgun (WGS) entry which is preliminary data.</text>
</comment>
<proteinExistence type="predicted"/>
<evidence type="ECO:0000313" key="1">
    <source>
        <dbReference type="EMBL" id="KAA8815436.1"/>
    </source>
</evidence>
<dbReference type="Proteomes" id="UP000326060">
    <property type="component" value="Unassembled WGS sequence"/>
</dbReference>
<reference evidence="1 2" key="1">
    <citation type="journal article" date="2019" name="Syst. Appl. Microbiol.">
        <title>Characterization of Bifidobacterium species in feaces of the Egyptian fruit bat: Description of B. vespertilionis sp. nov. and B. rousetti sp. nov.</title>
        <authorList>
            <person name="Modesto M."/>
            <person name="Satti M."/>
            <person name="Watanabe K."/>
            <person name="Puglisi E."/>
            <person name="Morelli L."/>
            <person name="Huang C.-H."/>
            <person name="Liou J.-S."/>
            <person name="Miyashita M."/>
            <person name="Tamura T."/>
            <person name="Saito S."/>
            <person name="Mori K."/>
            <person name="Huang L."/>
            <person name="Sciavilla P."/>
            <person name="Sandri C."/>
            <person name="Spiezio C."/>
            <person name="Vitali F."/>
            <person name="Cavalieri D."/>
            <person name="Perpetuini G."/>
            <person name="Tofalo R."/>
            <person name="Bonetti A."/>
            <person name="Arita M."/>
            <person name="Mattarelli P."/>
        </authorList>
    </citation>
    <scope>NUCLEOTIDE SEQUENCE [LARGE SCALE GENOMIC DNA]</scope>
    <source>
        <strain evidence="1 2">RST27</strain>
    </source>
</reference>
<name>A0A5M9ZA93_9BIFI</name>
<accession>A0A5M9ZA93</accession>
<organism evidence="1 2">
    <name type="scientific">Bifidobacterium callitrichos</name>
    <dbReference type="NCBI Taxonomy" id="762209"/>
    <lineage>
        <taxon>Bacteria</taxon>
        <taxon>Bacillati</taxon>
        <taxon>Actinomycetota</taxon>
        <taxon>Actinomycetes</taxon>
        <taxon>Bifidobacteriales</taxon>
        <taxon>Bifidobacteriaceae</taxon>
        <taxon>Bifidobacterium</taxon>
    </lineage>
</organism>
<gene>
    <name evidence="1" type="ORF">EMB92_09645</name>
</gene>
<dbReference type="EMBL" id="RZJP01000004">
    <property type="protein sequence ID" value="KAA8815436.1"/>
    <property type="molecule type" value="Genomic_DNA"/>
</dbReference>